<accession>A0A5N1J1M0</accession>
<dbReference type="EMBL" id="VTWT01000004">
    <property type="protein sequence ID" value="KAA9338979.1"/>
    <property type="molecule type" value="Genomic_DNA"/>
</dbReference>
<gene>
    <name evidence="1" type="ORF">F0P94_09315</name>
</gene>
<organism evidence="1 2">
    <name type="scientific">Adhaeribacter soli</name>
    <dbReference type="NCBI Taxonomy" id="2607655"/>
    <lineage>
        <taxon>Bacteria</taxon>
        <taxon>Pseudomonadati</taxon>
        <taxon>Bacteroidota</taxon>
        <taxon>Cytophagia</taxon>
        <taxon>Cytophagales</taxon>
        <taxon>Hymenobacteraceae</taxon>
        <taxon>Adhaeribacter</taxon>
    </lineage>
</organism>
<dbReference type="AlphaFoldDB" id="A0A5N1J1M0"/>
<proteinExistence type="predicted"/>
<dbReference type="RefSeq" id="WP_150903613.1">
    <property type="nucleotide sequence ID" value="NZ_VTWT01000004.1"/>
</dbReference>
<reference evidence="1 2" key="1">
    <citation type="submission" date="2019-09" db="EMBL/GenBank/DDBJ databases">
        <title>Genome sequence of Adhaeribacter sp. M2.</title>
        <authorList>
            <person name="Srinivasan S."/>
        </authorList>
    </citation>
    <scope>NUCLEOTIDE SEQUENCE [LARGE SCALE GENOMIC DNA]</scope>
    <source>
        <strain evidence="1 2">M2</strain>
    </source>
</reference>
<comment type="caution">
    <text evidence="1">The sequence shown here is derived from an EMBL/GenBank/DDBJ whole genome shotgun (WGS) entry which is preliminary data.</text>
</comment>
<name>A0A5N1J1M0_9BACT</name>
<evidence type="ECO:0000313" key="1">
    <source>
        <dbReference type="EMBL" id="KAA9338979.1"/>
    </source>
</evidence>
<sequence>MPVTPPLPQISVNNKPSIVSWNRLEPRPIDWQFNRALRVEVRDAAWMLARQWQIGEFRAEDRASPAFAYIEYDVAKLTHYKAGHMLNSQNPQEAYSDSIPLEVQVEREEVPVDLNRRLQMGQYWIRLIMSLLELPKQEYKTLLQELRTAFPIPLPQDSLNGYSLDYGLSQSNPAERQMLSLSAGRAFDGEKFYRRIKDNLSWLADLANTVYPDDTAKADYVIETLGNKVFPQFELWYNRLFSQPTLVNQNNPNGPKIKAWENSSLEYKFKAVSSQVEDGYQRDKFLVGDDYSSGRLDWYGFDIEPTEVTYQLQENYGGNTKIQTYKRTFFPTNLEYPGAPNARWWEFEDSKVNVGKISIDTADLGRMFFLDFMFLYNGDWFSFPVNMETGSICKVKKLVVTDVFGRRHDIKPAGEGSDTNSNELDWGRWSMYAMSERGKPDTSDRSIFLPPTVASAMEGEPIEKVSFLRDEMANLVWGVEQVIPNGLGRGMSGSQAAVALTEYFNGKGQNTPLTTTNSDFIYKLANTVPENWIPFIPTKVPDSDRNIQYQLGAMPRVVEGLQLDPDNRIVDGRTVNDTIVNSRSQLLMELDNPDNPYIYEEEVPREGTTVTRSFQRTRWFNGKTYVWLGRQKKAGRGEGSSGLLFDQLIPVPPAS</sequence>
<keyword evidence="2" id="KW-1185">Reference proteome</keyword>
<evidence type="ECO:0000313" key="2">
    <source>
        <dbReference type="Proteomes" id="UP000326570"/>
    </source>
</evidence>
<dbReference type="Proteomes" id="UP000326570">
    <property type="component" value="Unassembled WGS sequence"/>
</dbReference>
<protein>
    <submittedName>
        <fullName evidence="1">Uncharacterized protein</fullName>
    </submittedName>
</protein>